<accession>A0ABV8QHG7</accession>
<protein>
    <submittedName>
        <fullName evidence="6">Lysophospholipid acyltransferase family protein</fullName>
    </submittedName>
</protein>
<dbReference type="EMBL" id="JBHSDI010000015">
    <property type="protein sequence ID" value="MFC4259842.1"/>
    <property type="molecule type" value="Genomic_DNA"/>
</dbReference>
<comment type="caution">
    <text evidence="6">The sequence shown here is derived from an EMBL/GenBank/DDBJ whole genome shotgun (WGS) entry which is preliminary data.</text>
</comment>
<keyword evidence="3 6" id="KW-0012">Acyltransferase</keyword>
<dbReference type="SUPFAM" id="SSF69593">
    <property type="entry name" value="Glycerol-3-phosphate (1)-acyltransferase"/>
    <property type="match status" value="1"/>
</dbReference>
<keyword evidence="7" id="KW-1185">Reference proteome</keyword>
<dbReference type="SMART" id="SM00563">
    <property type="entry name" value="PlsC"/>
    <property type="match status" value="1"/>
</dbReference>
<keyword evidence="4" id="KW-1133">Transmembrane helix</keyword>
<dbReference type="InterPro" id="IPR002123">
    <property type="entry name" value="Plipid/glycerol_acylTrfase"/>
</dbReference>
<keyword evidence="2" id="KW-0808">Transferase</keyword>
<feature type="domain" description="Phospholipid/glycerol acyltransferase" evidence="5">
    <location>
        <begin position="39"/>
        <end position="160"/>
    </location>
</feature>
<dbReference type="RefSeq" id="WP_379887766.1">
    <property type="nucleotide sequence ID" value="NZ_JBHSDI010000015.1"/>
</dbReference>
<evidence type="ECO:0000256" key="4">
    <source>
        <dbReference type="SAM" id="Phobius"/>
    </source>
</evidence>
<name>A0ABV8QHG7_9GAMM</name>
<organism evidence="6 7">
    <name type="scientific">Marinobacter lacisalsi</name>
    <dbReference type="NCBI Taxonomy" id="475979"/>
    <lineage>
        <taxon>Bacteria</taxon>
        <taxon>Pseudomonadati</taxon>
        <taxon>Pseudomonadota</taxon>
        <taxon>Gammaproteobacteria</taxon>
        <taxon>Pseudomonadales</taxon>
        <taxon>Marinobacteraceae</taxon>
        <taxon>Marinobacter</taxon>
    </lineage>
</organism>
<sequence length="215" mass="23824">MFSNTLKRLFFLLLVKPVVFIGLGLNLFNRERLPGSGPAIIAANHNSHLDTMVLMSLFPVRQLPKVRPVAAADYFLRNRLLAWFALRVIGIIPLDRQGGVSKEDLFAECKAALANGEILLLFPEGSRGDPEQMQPLRKGVYHLARSVDGVAVTPVVMHGLGRAMPKGGSMIVPFNCDVVVGEAHYPGDSADDFIERLSRTFEEQLDQCLTRRVEE</sequence>
<keyword evidence="4" id="KW-0472">Membrane</keyword>
<dbReference type="CDD" id="cd07989">
    <property type="entry name" value="LPLAT_AGPAT-like"/>
    <property type="match status" value="1"/>
</dbReference>
<evidence type="ECO:0000256" key="1">
    <source>
        <dbReference type="ARBA" id="ARBA00005189"/>
    </source>
</evidence>
<evidence type="ECO:0000256" key="2">
    <source>
        <dbReference type="ARBA" id="ARBA00022679"/>
    </source>
</evidence>
<keyword evidence="4" id="KW-0812">Transmembrane</keyword>
<proteinExistence type="predicted"/>
<dbReference type="PANTHER" id="PTHR10434:SF11">
    <property type="entry name" value="1-ACYL-SN-GLYCEROL-3-PHOSPHATE ACYLTRANSFERASE"/>
    <property type="match status" value="1"/>
</dbReference>
<evidence type="ECO:0000313" key="7">
    <source>
        <dbReference type="Proteomes" id="UP001595798"/>
    </source>
</evidence>
<evidence type="ECO:0000259" key="5">
    <source>
        <dbReference type="SMART" id="SM00563"/>
    </source>
</evidence>
<feature type="transmembrane region" description="Helical" evidence="4">
    <location>
        <begin position="9"/>
        <end position="28"/>
    </location>
</feature>
<gene>
    <name evidence="6" type="ORF">ACFOZ5_12450</name>
</gene>
<comment type="pathway">
    <text evidence="1">Lipid metabolism.</text>
</comment>
<reference evidence="7" key="1">
    <citation type="journal article" date="2019" name="Int. J. Syst. Evol. Microbiol.">
        <title>The Global Catalogue of Microorganisms (GCM) 10K type strain sequencing project: providing services to taxonomists for standard genome sequencing and annotation.</title>
        <authorList>
            <consortium name="The Broad Institute Genomics Platform"/>
            <consortium name="The Broad Institute Genome Sequencing Center for Infectious Disease"/>
            <person name="Wu L."/>
            <person name="Ma J."/>
        </authorList>
    </citation>
    <scope>NUCLEOTIDE SEQUENCE [LARGE SCALE GENOMIC DNA]</scope>
    <source>
        <strain evidence="7">CECT 7297</strain>
    </source>
</reference>
<evidence type="ECO:0000256" key="3">
    <source>
        <dbReference type="ARBA" id="ARBA00023315"/>
    </source>
</evidence>
<dbReference type="Proteomes" id="UP001595798">
    <property type="component" value="Unassembled WGS sequence"/>
</dbReference>
<dbReference type="Pfam" id="PF01553">
    <property type="entry name" value="Acyltransferase"/>
    <property type="match status" value="1"/>
</dbReference>
<dbReference type="PANTHER" id="PTHR10434">
    <property type="entry name" value="1-ACYL-SN-GLYCEROL-3-PHOSPHATE ACYLTRANSFERASE"/>
    <property type="match status" value="1"/>
</dbReference>
<dbReference type="GO" id="GO:0016746">
    <property type="term" value="F:acyltransferase activity"/>
    <property type="evidence" value="ECO:0007669"/>
    <property type="project" value="UniProtKB-KW"/>
</dbReference>
<evidence type="ECO:0000313" key="6">
    <source>
        <dbReference type="EMBL" id="MFC4259842.1"/>
    </source>
</evidence>